<dbReference type="EMBL" id="SACT01000005">
    <property type="protein sequence ID" value="RVT50377.1"/>
    <property type="molecule type" value="Genomic_DNA"/>
</dbReference>
<evidence type="ECO:0000256" key="1">
    <source>
        <dbReference type="SAM" id="MobiDB-lite"/>
    </source>
</evidence>
<dbReference type="AlphaFoldDB" id="A0A437JT68"/>
<proteinExistence type="predicted"/>
<keyword evidence="3" id="KW-1185">Reference proteome</keyword>
<evidence type="ECO:0000313" key="3">
    <source>
        <dbReference type="Proteomes" id="UP000288178"/>
    </source>
</evidence>
<protein>
    <submittedName>
        <fullName evidence="2">Uncharacterized protein</fullName>
    </submittedName>
</protein>
<sequence length="86" mass="9275">MVQNPHADFQLAPPAFHCVENSARMAHREQLAGLPIKLGATPGGVRRIEAVLTLRPARLLHAKGSGGLTQVNDRTPRRPIVPLPST</sequence>
<gene>
    <name evidence="2" type="ORF">ENE75_15275</name>
</gene>
<evidence type="ECO:0000313" key="2">
    <source>
        <dbReference type="EMBL" id="RVT50377.1"/>
    </source>
</evidence>
<comment type="caution">
    <text evidence="2">The sequence shown here is derived from an EMBL/GenBank/DDBJ whole genome shotgun (WGS) entry which is preliminary data.</text>
</comment>
<reference evidence="2 3" key="1">
    <citation type="submission" date="2019-01" db="EMBL/GenBank/DDBJ databases">
        <authorList>
            <person name="Chen W.-M."/>
        </authorList>
    </citation>
    <scope>NUCLEOTIDE SEQUENCE [LARGE SCALE GENOMIC DNA]</scope>
    <source>
        <strain evidence="2 3">ICH-3</strain>
    </source>
</reference>
<dbReference type="RefSeq" id="WP_128199204.1">
    <property type="nucleotide sequence ID" value="NZ_SACT01000005.1"/>
</dbReference>
<feature type="region of interest" description="Disordered" evidence="1">
    <location>
        <begin position="65"/>
        <end position="86"/>
    </location>
</feature>
<name>A0A437JT68_9BURK</name>
<dbReference type="Proteomes" id="UP000288178">
    <property type="component" value="Unassembled WGS sequence"/>
</dbReference>
<organism evidence="2 3">
    <name type="scientific">Rubrivivax albus</name>
    <dbReference type="NCBI Taxonomy" id="2499835"/>
    <lineage>
        <taxon>Bacteria</taxon>
        <taxon>Pseudomonadati</taxon>
        <taxon>Pseudomonadota</taxon>
        <taxon>Betaproteobacteria</taxon>
        <taxon>Burkholderiales</taxon>
        <taxon>Sphaerotilaceae</taxon>
        <taxon>Rubrivivax</taxon>
    </lineage>
</organism>
<accession>A0A437JT68</accession>